<keyword evidence="6" id="KW-0378">Hydrolase</keyword>
<dbReference type="PANTHER" id="PTHR42904">
    <property type="entry name" value="NUDIX HYDROLASE, NUDC SUBFAMILY"/>
    <property type="match status" value="1"/>
</dbReference>
<comment type="catalytic activity">
    <reaction evidence="9">
        <text>a 5'-end NAD(+)-phospho-ribonucleoside in mRNA + H2O = a 5'-end phospho-adenosine-phospho-ribonucleoside in mRNA + beta-nicotinamide D-ribonucleotide + 2 H(+)</text>
        <dbReference type="Rhea" id="RHEA:60876"/>
        <dbReference type="Rhea" id="RHEA-COMP:15698"/>
        <dbReference type="Rhea" id="RHEA-COMP:15719"/>
        <dbReference type="ChEBI" id="CHEBI:14649"/>
        <dbReference type="ChEBI" id="CHEBI:15377"/>
        <dbReference type="ChEBI" id="CHEBI:15378"/>
        <dbReference type="ChEBI" id="CHEBI:144029"/>
        <dbReference type="ChEBI" id="CHEBI:144051"/>
    </reaction>
    <physiologicalReaction direction="left-to-right" evidence="9">
        <dbReference type="Rhea" id="RHEA:60877"/>
    </physiologicalReaction>
</comment>
<dbReference type="EMBL" id="JAECZO010000073">
    <property type="protein sequence ID" value="KAK7196301.1"/>
    <property type="molecule type" value="Genomic_DNA"/>
</dbReference>
<dbReference type="SUPFAM" id="SSF55811">
    <property type="entry name" value="Nudix"/>
    <property type="match status" value="1"/>
</dbReference>
<dbReference type="Gene3D" id="3.90.79.10">
    <property type="entry name" value="Nucleoside Triphosphate Pyrophosphohydrolase"/>
    <property type="match status" value="1"/>
</dbReference>
<dbReference type="GO" id="GO:0046872">
    <property type="term" value="F:metal ion binding"/>
    <property type="evidence" value="ECO:0007669"/>
    <property type="project" value="UniProtKB-KW"/>
</dbReference>
<evidence type="ECO:0000256" key="7">
    <source>
        <dbReference type="ARBA" id="ARBA00022842"/>
    </source>
</evidence>
<name>A0AAW0ET15_9TRYP</name>
<dbReference type="InterPro" id="IPR015376">
    <property type="entry name" value="Znr_NADH_PPase"/>
</dbReference>
<evidence type="ECO:0000256" key="8">
    <source>
        <dbReference type="ARBA" id="ARBA00023027"/>
    </source>
</evidence>
<dbReference type="InterPro" id="IPR000086">
    <property type="entry name" value="NUDIX_hydrolase_dom"/>
</dbReference>
<dbReference type="Pfam" id="PF09297">
    <property type="entry name" value="Zn_ribbon_NUD"/>
    <property type="match status" value="1"/>
</dbReference>
<gene>
    <name evidence="11" type="ORF">NESM_000566200</name>
</gene>
<dbReference type="GO" id="GO:0035529">
    <property type="term" value="F:NADH pyrophosphatase activity"/>
    <property type="evidence" value="ECO:0007669"/>
    <property type="project" value="TreeGrafter"/>
</dbReference>
<dbReference type="EC" id="3.6.1.22" evidence="4"/>
<dbReference type="Pfam" id="PF00293">
    <property type="entry name" value="NUDIX"/>
    <property type="match status" value="1"/>
</dbReference>
<evidence type="ECO:0000313" key="11">
    <source>
        <dbReference type="EMBL" id="KAK7196301.1"/>
    </source>
</evidence>
<keyword evidence="5" id="KW-0479">Metal-binding</keyword>
<evidence type="ECO:0000313" key="12">
    <source>
        <dbReference type="Proteomes" id="UP001430356"/>
    </source>
</evidence>
<dbReference type="GO" id="GO:0005777">
    <property type="term" value="C:peroxisome"/>
    <property type="evidence" value="ECO:0007669"/>
    <property type="project" value="TreeGrafter"/>
</dbReference>
<dbReference type="NCBIfam" id="NF001299">
    <property type="entry name" value="PRK00241.1"/>
    <property type="match status" value="1"/>
</dbReference>
<evidence type="ECO:0000256" key="6">
    <source>
        <dbReference type="ARBA" id="ARBA00022801"/>
    </source>
</evidence>
<keyword evidence="12" id="KW-1185">Reference proteome</keyword>
<protein>
    <recommendedName>
        <fullName evidence="4">NAD(+) diphosphatase</fullName>
        <ecNumber evidence="4">3.6.1.22</ecNumber>
    </recommendedName>
</protein>
<dbReference type="CDD" id="cd03429">
    <property type="entry name" value="NUDIX_NADH_pyrophosphatase_Nudt13"/>
    <property type="match status" value="1"/>
</dbReference>
<dbReference type="InterPro" id="IPR020084">
    <property type="entry name" value="NUDIX_hydrolase_CS"/>
</dbReference>
<evidence type="ECO:0000256" key="3">
    <source>
        <dbReference type="ARBA" id="ARBA00009595"/>
    </source>
</evidence>
<evidence type="ECO:0000256" key="5">
    <source>
        <dbReference type="ARBA" id="ARBA00022723"/>
    </source>
</evidence>
<comment type="cofactor">
    <cofactor evidence="1">
        <name>Mg(2+)</name>
        <dbReference type="ChEBI" id="CHEBI:18420"/>
    </cofactor>
</comment>
<dbReference type="Proteomes" id="UP001430356">
    <property type="component" value="Unassembled WGS sequence"/>
</dbReference>
<dbReference type="InterPro" id="IPR015797">
    <property type="entry name" value="NUDIX_hydrolase-like_dom_sf"/>
</dbReference>
<evidence type="ECO:0000259" key="10">
    <source>
        <dbReference type="PROSITE" id="PS51462"/>
    </source>
</evidence>
<evidence type="ECO:0000256" key="9">
    <source>
        <dbReference type="ARBA" id="ARBA00023679"/>
    </source>
</evidence>
<dbReference type="GO" id="GO:0006742">
    <property type="term" value="P:NADP+ catabolic process"/>
    <property type="evidence" value="ECO:0007669"/>
    <property type="project" value="TreeGrafter"/>
</dbReference>
<dbReference type="InterPro" id="IPR049734">
    <property type="entry name" value="NudC-like_C"/>
</dbReference>
<dbReference type="GO" id="GO:0019677">
    <property type="term" value="P:NAD+ catabolic process"/>
    <property type="evidence" value="ECO:0007669"/>
    <property type="project" value="TreeGrafter"/>
</dbReference>
<dbReference type="GO" id="GO:0005829">
    <property type="term" value="C:cytosol"/>
    <property type="evidence" value="ECO:0007669"/>
    <property type="project" value="TreeGrafter"/>
</dbReference>
<dbReference type="PANTHER" id="PTHR42904:SF6">
    <property type="entry name" value="NAD-CAPPED RNA HYDROLASE NUDT12"/>
    <property type="match status" value="1"/>
</dbReference>
<comment type="similarity">
    <text evidence="3">Belongs to the Nudix hydrolase family. NudC subfamily.</text>
</comment>
<proteinExistence type="inferred from homology"/>
<organism evidence="11 12">
    <name type="scientific">Novymonas esmeraldas</name>
    <dbReference type="NCBI Taxonomy" id="1808958"/>
    <lineage>
        <taxon>Eukaryota</taxon>
        <taxon>Discoba</taxon>
        <taxon>Euglenozoa</taxon>
        <taxon>Kinetoplastea</taxon>
        <taxon>Metakinetoplastina</taxon>
        <taxon>Trypanosomatida</taxon>
        <taxon>Trypanosomatidae</taxon>
        <taxon>Novymonas</taxon>
    </lineage>
</organism>
<sequence>MLERTLAKSSLLSFPLGQTVVVRHEKERRAPGFIADRVVPAAGPCAVVCKEDGSRVLLGGGGAAAGWLHRVPAHAAEEFMTVPLAEAVYVGEDVVHSRNVFVVGEKEVQDEYVRRCEWVPPMSVFPSLCATDQSLLSLALSMKLWAVTTAFCARCGGAMKSLDHGMTRDCTTCKHRIYPTVMPAMIVAVLDGKGNVILSLRHRHRTCPKGRPMRTVLSGFVAQGESMEETVVREVMEETGATVTSLRYVGSQPWPAPFELMTCYYAVADNSPVITAQEDELISVHWVSKEDVRLALAGENPEFSVVHGFSAANVLLSKWANGEVDDWGRPATPS</sequence>
<dbReference type="PROSITE" id="PS00893">
    <property type="entry name" value="NUDIX_BOX"/>
    <property type="match status" value="1"/>
</dbReference>
<dbReference type="Gene3D" id="3.90.79.20">
    <property type="match status" value="1"/>
</dbReference>
<dbReference type="PROSITE" id="PS51462">
    <property type="entry name" value="NUDIX"/>
    <property type="match status" value="1"/>
</dbReference>
<reference evidence="11 12" key="1">
    <citation type="journal article" date="2021" name="MBio">
        <title>A New Model Trypanosomatid, Novymonas esmeraldas: Genomic Perception of Its 'Candidatus Pandoraea novymonadis' Endosymbiont.</title>
        <authorList>
            <person name="Zakharova A."/>
            <person name="Saura A."/>
            <person name="Butenko A."/>
            <person name="Podesvova L."/>
            <person name="Warmusova S."/>
            <person name="Kostygov A.Y."/>
            <person name="Nenarokova A."/>
            <person name="Lukes J."/>
            <person name="Opperdoes F.R."/>
            <person name="Yurchenko V."/>
        </authorList>
    </citation>
    <scope>NUCLEOTIDE SEQUENCE [LARGE SCALE GENOMIC DNA]</scope>
    <source>
        <strain evidence="11 12">E262AT.01</strain>
    </source>
</reference>
<comment type="caution">
    <text evidence="11">The sequence shown here is derived from an EMBL/GenBank/DDBJ whole genome shotgun (WGS) entry which is preliminary data.</text>
</comment>
<evidence type="ECO:0000256" key="4">
    <source>
        <dbReference type="ARBA" id="ARBA00012381"/>
    </source>
</evidence>
<dbReference type="InterPro" id="IPR050241">
    <property type="entry name" value="NAD-cap_RNA_hydrolase_NudC"/>
</dbReference>
<keyword evidence="8" id="KW-0520">NAD</keyword>
<accession>A0AAW0ET15</accession>
<dbReference type="AlphaFoldDB" id="A0AAW0ET15"/>
<keyword evidence="7" id="KW-0460">Magnesium</keyword>
<evidence type="ECO:0000256" key="2">
    <source>
        <dbReference type="ARBA" id="ARBA00001947"/>
    </source>
</evidence>
<comment type="cofactor">
    <cofactor evidence="2">
        <name>Zn(2+)</name>
        <dbReference type="ChEBI" id="CHEBI:29105"/>
    </cofactor>
</comment>
<feature type="domain" description="Nudix hydrolase" evidence="10">
    <location>
        <begin position="179"/>
        <end position="309"/>
    </location>
</feature>
<evidence type="ECO:0000256" key="1">
    <source>
        <dbReference type="ARBA" id="ARBA00001946"/>
    </source>
</evidence>